<evidence type="ECO:0000256" key="2">
    <source>
        <dbReference type="ARBA" id="ARBA00023134"/>
    </source>
</evidence>
<feature type="non-terminal residue" evidence="5">
    <location>
        <position position="329"/>
    </location>
</feature>
<dbReference type="InterPro" id="IPR030386">
    <property type="entry name" value="G_GB1_RHD3_dom"/>
</dbReference>
<dbReference type="Proteomes" id="UP001328107">
    <property type="component" value="Unassembled WGS sequence"/>
</dbReference>
<feature type="domain" description="GB1/RHD3-type G" evidence="4">
    <location>
        <begin position="34"/>
        <end position="278"/>
    </location>
</feature>
<reference evidence="6" key="1">
    <citation type="submission" date="2022-10" db="EMBL/GenBank/DDBJ databases">
        <title>Genome assembly of Pristionchus species.</title>
        <authorList>
            <person name="Yoshida K."/>
            <person name="Sommer R.J."/>
        </authorList>
    </citation>
    <scope>NUCLEOTIDE SEQUENCE [LARGE SCALE GENOMIC DNA]</scope>
    <source>
        <strain evidence="6">RS5460</strain>
    </source>
</reference>
<gene>
    <name evidence="5" type="ORF">PMAYCL1PPCAC_13436</name>
</gene>
<dbReference type="SUPFAM" id="SSF52540">
    <property type="entry name" value="P-loop containing nucleoside triphosphate hydrolases"/>
    <property type="match status" value="1"/>
</dbReference>
<proteinExistence type="inferred from homology"/>
<dbReference type="GO" id="GO:0005525">
    <property type="term" value="F:GTP binding"/>
    <property type="evidence" value="ECO:0007669"/>
    <property type="project" value="UniProtKB-KW"/>
</dbReference>
<evidence type="ECO:0000313" key="6">
    <source>
        <dbReference type="Proteomes" id="UP001328107"/>
    </source>
</evidence>
<keyword evidence="2" id="KW-0342">GTP-binding</keyword>
<evidence type="ECO:0000259" key="4">
    <source>
        <dbReference type="PROSITE" id="PS51715"/>
    </source>
</evidence>
<dbReference type="InterPro" id="IPR015894">
    <property type="entry name" value="Guanylate-bd_N"/>
</dbReference>
<dbReference type="Gene3D" id="3.40.50.300">
    <property type="entry name" value="P-loop containing nucleotide triphosphate hydrolases"/>
    <property type="match status" value="1"/>
</dbReference>
<dbReference type="PROSITE" id="PS51715">
    <property type="entry name" value="G_GB1_RHD3"/>
    <property type="match status" value="1"/>
</dbReference>
<dbReference type="GO" id="GO:0003924">
    <property type="term" value="F:GTPase activity"/>
    <property type="evidence" value="ECO:0007669"/>
    <property type="project" value="InterPro"/>
</dbReference>
<accession>A0AAN4ZQJ5</accession>
<dbReference type="InterPro" id="IPR027417">
    <property type="entry name" value="P-loop_NTPase"/>
</dbReference>
<dbReference type="PANTHER" id="PTHR10751">
    <property type="entry name" value="GUANYLATE BINDING PROTEIN"/>
    <property type="match status" value="1"/>
</dbReference>
<evidence type="ECO:0000313" key="5">
    <source>
        <dbReference type="EMBL" id="GMR43241.1"/>
    </source>
</evidence>
<dbReference type="AlphaFoldDB" id="A0AAN4ZQJ5"/>
<keyword evidence="6" id="KW-1185">Reference proteome</keyword>
<sequence>GKNSAVQIVEKVCGTYKLNADVLKRILLRGSVHNKKVAILSVAGAFRKGKSFLLSNIVRYLECKNGEGNDWMDPNAAITGFTWRRDTEAVTEGILMWPEPFLAKDEQGEEYAILLLDTEGAFGLKSSFGESATIFSLAALLSSVLVYNIMQDVQEDSLNHLQFFAKYGSFVLDEDNINAPFQSLLFLIRDWQNSDEFGFEGGRKLLDHKFKDASSDPCQQTLRNDIKRSFAEIKCALLPSPGGKICRGSEGKITVDDMSQDFKEELGDLVPRVFNTLMRPKKVGGKAIIGAEFLSLFESYAKIFASGLMPEPKGIFDAIAEVTHQSALN</sequence>
<feature type="non-terminal residue" evidence="5">
    <location>
        <position position="1"/>
    </location>
</feature>
<name>A0AAN4ZQJ5_9BILA</name>
<dbReference type="Pfam" id="PF02263">
    <property type="entry name" value="GBP"/>
    <property type="match status" value="1"/>
</dbReference>
<protein>
    <recommendedName>
        <fullName evidence="4">GB1/RHD3-type G domain-containing protein</fullName>
    </recommendedName>
</protein>
<comment type="similarity">
    <text evidence="3">Belongs to the TRAFAC class dynamin-like GTPase superfamily. GB1/RHD3 GTPase family.</text>
</comment>
<dbReference type="EMBL" id="BTRK01000003">
    <property type="protein sequence ID" value="GMR43241.1"/>
    <property type="molecule type" value="Genomic_DNA"/>
</dbReference>
<organism evidence="5 6">
    <name type="scientific">Pristionchus mayeri</name>
    <dbReference type="NCBI Taxonomy" id="1317129"/>
    <lineage>
        <taxon>Eukaryota</taxon>
        <taxon>Metazoa</taxon>
        <taxon>Ecdysozoa</taxon>
        <taxon>Nematoda</taxon>
        <taxon>Chromadorea</taxon>
        <taxon>Rhabditida</taxon>
        <taxon>Rhabditina</taxon>
        <taxon>Diplogasteromorpha</taxon>
        <taxon>Diplogasteroidea</taxon>
        <taxon>Neodiplogasteridae</taxon>
        <taxon>Pristionchus</taxon>
    </lineage>
</organism>
<keyword evidence="1" id="KW-0547">Nucleotide-binding</keyword>
<evidence type="ECO:0000256" key="1">
    <source>
        <dbReference type="ARBA" id="ARBA00022741"/>
    </source>
</evidence>
<comment type="caution">
    <text evidence="5">The sequence shown here is derived from an EMBL/GenBank/DDBJ whole genome shotgun (WGS) entry which is preliminary data.</text>
</comment>
<evidence type="ECO:0000256" key="3">
    <source>
        <dbReference type="PROSITE-ProRule" id="PRU01052"/>
    </source>
</evidence>